<reference evidence="2 3" key="1">
    <citation type="submission" date="2024-01" db="EMBL/GenBank/DDBJ databases">
        <title>A telomere-to-telomere, gap-free genome of sweet tea (Lithocarpus litseifolius).</title>
        <authorList>
            <person name="Zhou J."/>
        </authorList>
    </citation>
    <scope>NUCLEOTIDE SEQUENCE [LARGE SCALE GENOMIC DNA]</scope>
    <source>
        <strain evidence="2">Zhou-2022a</strain>
        <tissue evidence="2">Leaf</tissue>
    </source>
</reference>
<dbReference type="Proteomes" id="UP001459277">
    <property type="component" value="Unassembled WGS sequence"/>
</dbReference>
<gene>
    <name evidence="2" type="ORF">SO802_005855</name>
</gene>
<comment type="caution">
    <text evidence="2">The sequence shown here is derived from an EMBL/GenBank/DDBJ whole genome shotgun (WGS) entry which is preliminary data.</text>
</comment>
<evidence type="ECO:0000313" key="2">
    <source>
        <dbReference type="EMBL" id="KAL0010747.1"/>
    </source>
</evidence>
<evidence type="ECO:0000256" key="1">
    <source>
        <dbReference type="SAM" id="MobiDB-lite"/>
    </source>
</evidence>
<dbReference type="AlphaFoldDB" id="A0AAW2DJA7"/>
<feature type="compositionally biased region" description="Gly residues" evidence="1">
    <location>
        <begin position="1"/>
        <end position="16"/>
    </location>
</feature>
<proteinExistence type="predicted"/>
<protein>
    <submittedName>
        <fullName evidence="2">Uncharacterized protein</fullName>
    </submittedName>
</protein>
<name>A0AAW2DJA7_9ROSI</name>
<dbReference type="EMBL" id="JAZDWU010000002">
    <property type="protein sequence ID" value="KAL0010747.1"/>
    <property type="molecule type" value="Genomic_DNA"/>
</dbReference>
<feature type="region of interest" description="Disordered" evidence="1">
    <location>
        <begin position="1"/>
        <end position="31"/>
    </location>
</feature>
<organism evidence="2 3">
    <name type="scientific">Lithocarpus litseifolius</name>
    <dbReference type="NCBI Taxonomy" id="425828"/>
    <lineage>
        <taxon>Eukaryota</taxon>
        <taxon>Viridiplantae</taxon>
        <taxon>Streptophyta</taxon>
        <taxon>Embryophyta</taxon>
        <taxon>Tracheophyta</taxon>
        <taxon>Spermatophyta</taxon>
        <taxon>Magnoliopsida</taxon>
        <taxon>eudicotyledons</taxon>
        <taxon>Gunneridae</taxon>
        <taxon>Pentapetalae</taxon>
        <taxon>rosids</taxon>
        <taxon>fabids</taxon>
        <taxon>Fagales</taxon>
        <taxon>Fagaceae</taxon>
        <taxon>Lithocarpus</taxon>
    </lineage>
</organism>
<evidence type="ECO:0000313" key="3">
    <source>
        <dbReference type="Proteomes" id="UP001459277"/>
    </source>
</evidence>
<keyword evidence="3" id="KW-1185">Reference proteome</keyword>
<accession>A0AAW2DJA7</accession>
<sequence>MAPGQLQGGNSCGDGYGQQRRQQQSTGLSPLPHFVKKAAPCIQFYKEGILLAVSRSENGIKILANAEGTSNVYMLLNYIAHFSGTSN</sequence>